<organism evidence="4 5">
    <name type="scientific">Lacunisphaera limnophila</name>
    <dbReference type="NCBI Taxonomy" id="1838286"/>
    <lineage>
        <taxon>Bacteria</taxon>
        <taxon>Pseudomonadati</taxon>
        <taxon>Verrucomicrobiota</taxon>
        <taxon>Opitutia</taxon>
        <taxon>Opitutales</taxon>
        <taxon>Opitutaceae</taxon>
        <taxon>Lacunisphaera</taxon>
    </lineage>
</organism>
<dbReference type="Proteomes" id="UP000095228">
    <property type="component" value="Chromosome"/>
</dbReference>
<feature type="chain" id="PRO_5009304149" evidence="2">
    <location>
        <begin position="24"/>
        <end position="671"/>
    </location>
</feature>
<dbReference type="PANTHER" id="PTHR42776:SF27">
    <property type="entry name" value="DIPEPTIDYL PEPTIDASE FAMILY MEMBER 6"/>
    <property type="match status" value="1"/>
</dbReference>
<dbReference type="PROSITE" id="PS00708">
    <property type="entry name" value="PRO_ENDOPEP_SER"/>
    <property type="match status" value="1"/>
</dbReference>
<keyword evidence="1 4" id="KW-0378">Hydrolase</keyword>
<gene>
    <name evidence="4" type="primary">ptpA_2</name>
    <name evidence="4" type="ORF">Verru16b_00279</name>
</gene>
<evidence type="ECO:0000256" key="1">
    <source>
        <dbReference type="ARBA" id="ARBA00022801"/>
    </source>
</evidence>
<dbReference type="EMBL" id="CP016094">
    <property type="protein sequence ID" value="AOS43236.1"/>
    <property type="molecule type" value="Genomic_DNA"/>
</dbReference>
<feature type="domain" description="Peptidase S9 prolyl oligopeptidase catalytic" evidence="3">
    <location>
        <begin position="455"/>
        <end position="667"/>
    </location>
</feature>
<keyword evidence="5" id="KW-1185">Reference proteome</keyword>
<dbReference type="PANTHER" id="PTHR42776">
    <property type="entry name" value="SERINE PEPTIDASE S9 FAMILY MEMBER"/>
    <property type="match status" value="1"/>
</dbReference>
<accession>A0A1I7PHY6</accession>
<dbReference type="SUPFAM" id="SSF53474">
    <property type="entry name" value="alpha/beta-Hydrolases"/>
    <property type="match status" value="1"/>
</dbReference>
<name>A0A1I7PHY6_9BACT</name>
<dbReference type="Pfam" id="PF00326">
    <property type="entry name" value="Peptidase_S9"/>
    <property type="match status" value="1"/>
</dbReference>
<keyword evidence="2" id="KW-0732">Signal</keyword>
<proteinExistence type="predicted"/>
<dbReference type="AlphaFoldDB" id="A0A1I7PHY6"/>
<dbReference type="GO" id="GO:0006508">
    <property type="term" value="P:proteolysis"/>
    <property type="evidence" value="ECO:0007669"/>
    <property type="project" value="InterPro"/>
</dbReference>
<protein>
    <submittedName>
        <fullName evidence="4">Prolyl tripeptidyl peptidase</fullName>
        <ecNumber evidence="4">3.4.14.12</ecNumber>
    </submittedName>
</protein>
<dbReference type="RefSeq" id="WP_069960611.1">
    <property type="nucleotide sequence ID" value="NZ_CP016094.1"/>
</dbReference>
<dbReference type="Gene3D" id="3.40.50.1820">
    <property type="entry name" value="alpha/beta hydrolase"/>
    <property type="match status" value="1"/>
</dbReference>
<dbReference type="EC" id="3.4.14.12" evidence="4"/>
<dbReference type="InterPro" id="IPR029058">
    <property type="entry name" value="AB_hydrolase_fold"/>
</dbReference>
<evidence type="ECO:0000313" key="4">
    <source>
        <dbReference type="EMBL" id="AOS43236.1"/>
    </source>
</evidence>
<dbReference type="OrthoDB" id="108903at2"/>
<dbReference type="KEGG" id="obg:Verru16b_00279"/>
<evidence type="ECO:0000256" key="2">
    <source>
        <dbReference type="SAM" id="SignalP"/>
    </source>
</evidence>
<sequence length="671" mass="73858">MNLRYPALLAWSLTLAASLPAAAPVDLARVTPVPADQPVPLQDFFRPRLLAQPRLNPSGTHIAAIVTAGEDRHQLLVYGLADQKTEFAAGSGDKDIYDFSWLDDHRLIFNLAARKMYGLGLMAANVGRLSDGYPLLQYYGTSLIAIPPKDRLRPLVWNRFDALDTRRDLGAAVVNTDIRRGNMINLASAGADHSLAIDARDNNERHIVSTFPTPGRGLTISYLADREGALAFALTADQGVFALHRFADGQWTQCPVDLDNIDVITAGDQPGQLVVLGPRQEGQPRALQYLDAATGTLGDVLLQDKAYDFNGWIYRDPATQAIIGAMFDRNGPRTVWFNEDYRALQKVLDGFFPGLVVRIIGSNEAQNFFLVATFSDRQPVIYNWVDLAKRTAGLFKNSAPWIDPARMAPVNIIKFKTRDGRALDAYLTLPVGATKANPPPLVVLPHGGPWARDHWGFDGEAQFLASRGYAVLKPNYRGSTGINWLFPQEDEWDFAKMHHDITDATKTMIASGLIDPDRIGIMGASFGGYLAISGVVNEPGLYRCAITNAGVFDWEQQVKNSKYGQYDSPIFGRLIRKLGDPKTQPEKFAAISPGRQADRIRVPVFVAGGKDDQTVEINQSRDLIAALARNGVPHETLLVGDEGHGMGHLDNQVELYGRIEAFLAKHLMPKK</sequence>
<reference evidence="4 5" key="1">
    <citation type="submission" date="2016-06" db="EMBL/GenBank/DDBJ databases">
        <title>Three novel species with peptidoglycan cell walls form the new genus Lacunisphaera gen. nov. in the family Opitutaceae of the verrucomicrobial subdivision 4.</title>
        <authorList>
            <person name="Rast P."/>
            <person name="Gloeckner I."/>
            <person name="Jogler M."/>
            <person name="Boedeker C."/>
            <person name="Jeske O."/>
            <person name="Wiegand S."/>
            <person name="Reinhardt R."/>
            <person name="Schumann P."/>
            <person name="Rohde M."/>
            <person name="Spring S."/>
            <person name="Gloeckner F.O."/>
            <person name="Jogler C."/>
        </authorList>
    </citation>
    <scope>NUCLEOTIDE SEQUENCE [LARGE SCALE GENOMIC DNA]</scope>
    <source>
        <strain evidence="4 5">IG16b</strain>
    </source>
</reference>
<dbReference type="GO" id="GO:0004252">
    <property type="term" value="F:serine-type endopeptidase activity"/>
    <property type="evidence" value="ECO:0007669"/>
    <property type="project" value="InterPro"/>
</dbReference>
<evidence type="ECO:0000313" key="5">
    <source>
        <dbReference type="Proteomes" id="UP000095228"/>
    </source>
</evidence>
<dbReference type="InterPro" id="IPR001375">
    <property type="entry name" value="Peptidase_S9_cat"/>
</dbReference>
<dbReference type="InterPro" id="IPR002471">
    <property type="entry name" value="Pept_S9_AS"/>
</dbReference>
<dbReference type="STRING" id="1838286.Verru16b_00279"/>
<evidence type="ECO:0000259" key="3">
    <source>
        <dbReference type="Pfam" id="PF00326"/>
    </source>
</evidence>
<feature type="signal peptide" evidence="2">
    <location>
        <begin position="1"/>
        <end position="23"/>
    </location>
</feature>